<dbReference type="RefSeq" id="WP_273188382.1">
    <property type="nucleotide sequence ID" value="NZ_DYUZ01000002.1"/>
</dbReference>
<name>A0A921ISX7_9ACTN</name>
<accession>A0A921ISX7</accession>
<dbReference type="EMBL" id="DYUZ01000002">
    <property type="protein sequence ID" value="HJG36281.1"/>
    <property type="molecule type" value="Genomic_DNA"/>
</dbReference>
<reference evidence="1" key="2">
    <citation type="submission" date="2021-09" db="EMBL/GenBank/DDBJ databases">
        <authorList>
            <person name="Gilroy R."/>
        </authorList>
    </citation>
    <scope>NUCLEOTIDE SEQUENCE</scope>
    <source>
        <strain evidence="1">ChiHjej13B12-9602</strain>
    </source>
</reference>
<protein>
    <submittedName>
        <fullName evidence="1">Uncharacterized protein</fullName>
    </submittedName>
</protein>
<sequence>MHFNPLFLVPIIGIAAVIIADQLARIGTVEKLQPMVEDLTQLYEIMANKSSAYIEDMEAQLDDADPATKHRLYYLLSLQYANKGDKKGAARYTELDSKLFEELEKESAAEQAPADSGSSC</sequence>
<dbReference type="Proteomes" id="UP000753256">
    <property type="component" value="Unassembled WGS sequence"/>
</dbReference>
<evidence type="ECO:0000313" key="2">
    <source>
        <dbReference type="Proteomes" id="UP000753256"/>
    </source>
</evidence>
<proteinExistence type="predicted"/>
<comment type="caution">
    <text evidence="1">The sequence shown here is derived from an EMBL/GenBank/DDBJ whole genome shotgun (WGS) entry which is preliminary data.</text>
</comment>
<organism evidence="1 2">
    <name type="scientific">Enorma phocaeensis</name>
    <dbReference type="NCBI Taxonomy" id="1871019"/>
    <lineage>
        <taxon>Bacteria</taxon>
        <taxon>Bacillati</taxon>
        <taxon>Actinomycetota</taxon>
        <taxon>Coriobacteriia</taxon>
        <taxon>Coriobacteriales</taxon>
        <taxon>Coriobacteriaceae</taxon>
        <taxon>Enorma</taxon>
    </lineage>
</organism>
<reference evidence="1" key="1">
    <citation type="journal article" date="2021" name="PeerJ">
        <title>Extensive microbial diversity within the chicken gut microbiome revealed by metagenomics and culture.</title>
        <authorList>
            <person name="Gilroy R."/>
            <person name="Ravi A."/>
            <person name="Getino M."/>
            <person name="Pursley I."/>
            <person name="Horton D.L."/>
            <person name="Alikhan N.F."/>
            <person name="Baker D."/>
            <person name="Gharbi K."/>
            <person name="Hall N."/>
            <person name="Watson M."/>
            <person name="Adriaenssens E.M."/>
            <person name="Foster-Nyarko E."/>
            <person name="Jarju S."/>
            <person name="Secka A."/>
            <person name="Antonio M."/>
            <person name="Oren A."/>
            <person name="Chaudhuri R.R."/>
            <person name="La Ragione R."/>
            <person name="Hildebrand F."/>
            <person name="Pallen M.J."/>
        </authorList>
    </citation>
    <scope>NUCLEOTIDE SEQUENCE</scope>
    <source>
        <strain evidence="1">ChiHjej13B12-9602</strain>
    </source>
</reference>
<gene>
    <name evidence="1" type="ORF">K8V70_00220</name>
</gene>
<dbReference type="AlphaFoldDB" id="A0A921ISX7"/>
<evidence type="ECO:0000313" key="1">
    <source>
        <dbReference type="EMBL" id="HJG36281.1"/>
    </source>
</evidence>